<evidence type="ECO:0000256" key="3">
    <source>
        <dbReference type="ARBA" id="ARBA00022617"/>
    </source>
</evidence>
<dbReference type="InterPro" id="IPR036396">
    <property type="entry name" value="Cyt_P450_sf"/>
</dbReference>
<dbReference type="EMBL" id="KZ663785">
    <property type="protein sequence ID" value="PPS10019.1"/>
    <property type="molecule type" value="Genomic_DNA"/>
</dbReference>
<dbReference type="InterPro" id="IPR001245">
    <property type="entry name" value="Ser-Thr/Tyr_kinase_cat_dom"/>
</dbReference>
<evidence type="ECO:0000256" key="2">
    <source>
        <dbReference type="ARBA" id="ARBA00010617"/>
    </source>
</evidence>
<dbReference type="GO" id="GO:0005524">
    <property type="term" value="F:ATP binding"/>
    <property type="evidence" value="ECO:0007669"/>
    <property type="project" value="InterPro"/>
</dbReference>
<dbReference type="Gene3D" id="1.10.630.10">
    <property type="entry name" value="Cytochrome P450"/>
    <property type="match status" value="1"/>
</dbReference>
<dbReference type="GO" id="GO:0016020">
    <property type="term" value="C:membrane"/>
    <property type="evidence" value="ECO:0007669"/>
    <property type="project" value="UniProtKB-SubCell"/>
</dbReference>
<dbReference type="PANTHER" id="PTHR47947">
    <property type="entry name" value="CYTOCHROME P450 82C3-RELATED"/>
    <property type="match status" value="1"/>
</dbReference>
<dbReference type="SUPFAM" id="SSF56112">
    <property type="entry name" value="Protein kinase-like (PK-like)"/>
    <property type="match status" value="1"/>
</dbReference>
<evidence type="ECO:0000256" key="11">
    <source>
        <dbReference type="PIRSR" id="PIRSR602401-1"/>
    </source>
</evidence>
<evidence type="ECO:0000256" key="5">
    <source>
        <dbReference type="ARBA" id="ARBA00022723"/>
    </source>
</evidence>
<keyword evidence="3 11" id="KW-0349">Heme</keyword>
<keyword evidence="6 13" id="KW-1133">Transmembrane helix</keyword>
<feature type="region of interest" description="Disordered" evidence="12">
    <location>
        <begin position="882"/>
        <end position="939"/>
    </location>
</feature>
<dbReference type="InterPro" id="IPR017972">
    <property type="entry name" value="Cyt_P450_CS"/>
</dbReference>
<dbReference type="AlphaFoldDB" id="A0A2P5Y330"/>
<evidence type="ECO:0000256" key="4">
    <source>
        <dbReference type="ARBA" id="ARBA00022692"/>
    </source>
</evidence>
<evidence type="ECO:0000313" key="15">
    <source>
        <dbReference type="EMBL" id="PPS10019.1"/>
    </source>
</evidence>
<evidence type="ECO:0000313" key="16">
    <source>
        <dbReference type="Proteomes" id="UP000239757"/>
    </source>
</evidence>
<dbReference type="InterPro" id="IPR011009">
    <property type="entry name" value="Kinase-like_dom_sf"/>
</dbReference>
<feature type="transmembrane region" description="Helical" evidence="13">
    <location>
        <begin position="6"/>
        <end position="24"/>
    </location>
</feature>
<dbReference type="InterPro" id="IPR002401">
    <property type="entry name" value="Cyt_P450_E_grp-I"/>
</dbReference>
<dbReference type="PRINTS" id="PR00385">
    <property type="entry name" value="P450"/>
</dbReference>
<feature type="domain" description="Protein kinase" evidence="14">
    <location>
        <begin position="674"/>
        <end position="939"/>
    </location>
</feature>
<dbReference type="Gene3D" id="1.10.510.10">
    <property type="entry name" value="Transferase(Phosphotransferase) domain 1"/>
    <property type="match status" value="1"/>
</dbReference>
<dbReference type="SMART" id="SM00219">
    <property type="entry name" value="TyrKc"/>
    <property type="match status" value="1"/>
</dbReference>
<dbReference type="GO" id="GO:0004497">
    <property type="term" value="F:monooxygenase activity"/>
    <property type="evidence" value="ECO:0007669"/>
    <property type="project" value="UniProtKB-KW"/>
</dbReference>
<evidence type="ECO:0000256" key="7">
    <source>
        <dbReference type="ARBA" id="ARBA00023002"/>
    </source>
</evidence>
<dbReference type="PROSITE" id="PS00086">
    <property type="entry name" value="CYTOCHROME_P450"/>
    <property type="match status" value="1"/>
</dbReference>
<feature type="compositionally biased region" description="Polar residues" evidence="12">
    <location>
        <begin position="543"/>
        <end position="555"/>
    </location>
</feature>
<dbReference type="OrthoDB" id="963958at2759"/>
<feature type="compositionally biased region" description="Polar residues" evidence="12">
    <location>
        <begin position="892"/>
        <end position="907"/>
    </location>
</feature>
<dbReference type="InterPro" id="IPR000719">
    <property type="entry name" value="Prot_kinase_dom"/>
</dbReference>
<dbReference type="GO" id="GO:0016705">
    <property type="term" value="F:oxidoreductase activity, acting on paired donors, with incorporation or reduction of molecular oxygen"/>
    <property type="evidence" value="ECO:0007669"/>
    <property type="project" value="InterPro"/>
</dbReference>
<evidence type="ECO:0000256" key="1">
    <source>
        <dbReference type="ARBA" id="ARBA00004167"/>
    </source>
</evidence>
<comment type="similarity">
    <text evidence="2">Belongs to the cytochrome P450 family.</text>
</comment>
<keyword evidence="5 11" id="KW-0479">Metal-binding</keyword>
<dbReference type="InterPro" id="IPR008271">
    <property type="entry name" value="Ser/Thr_kinase_AS"/>
</dbReference>
<feature type="region of interest" description="Disordered" evidence="12">
    <location>
        <begin position="532"/>
        <end position="555"/>
    </location>
</feature>
<keyword evidence="10 13" id="KW-0472">Membrane</keyword>
<dbReference type="Proteomes" id="UP000239757">
    <property type="component" value="Unassembled WGS sequence"/>
</dbReference>
<dbReference type="PANTHER" id="PTHR47947:SF62">
    <property type="entry name" value="CYTOCHROME P450, FAMILY 81, SUBFAMILY D, POLYPEPTIDE 5"/>
    <property type="match status" value="1"/>
</dbReference>
<evidence type="ECO:0000256" key="13">
    <source>
        <dbReference type="SAM" id="Phobius"/>
    </source>
</evidence>
<dbReference type="PROSITE" id="PS00108">
    <property type="entry name" value="PROTEIN_KINASE_ST"/>
    <property type="match status" value="1"/>
</dbReference>
<dbReference type="Pfam" id="PF00067">
    <property type="entry name" value="p450"/>
    <property type="match status" value="1"/>
</dbReference>
<dbReference type="GO" id="GO:0005506">
    <property type="term" value="F:iron ion binding"/>
    <property type="evidence" value="ECO:0007669"/>
    <property type="project" value="InterPro"/>
</dbReference>
<evidence type="ECO:0000256" key="6">
    <source>
        <dbReference type="ARBA" id="ARBA00022989"/>
    </source>
</evidence>
<sequence length="939" mass="105463">MEESTLFYSSLALLFLFLAFNLLFQSKHRHENLPPSPLSLPIIGHLHLLINPPLHRPFLQLSKKLGPVFSLRLGSRLAVVVSSLSVIQECLTKNDIVLANRPNLLLSKHLGYNHTTVVSAPYGDYWRNLRRICTIEIFSPNRLNKFHGIRKDEVRRLLLKLSHNSREAFARVELKSMFTDLILNNLMRMMAGKIYFGEDVSDDGEAKEFRELIAEVVENSGAGNPADYLPILNWTGNYEKKLLELFKRMDGFLKGLIDERRNANGGNMMIDHLLSLQESEPENYTDQTIKGLIVVLLFAGTDTSAVTLEWAMSNLLNNPEVLKKAKAEIDAQVGEEMLIDELDIAKLPYLQNIMSETLRLYPAAPLLVPHRTSDDCTIGGYNVPSNTIVLINAWAIQRDLELWDDPSSFKPERFESESKDHGHKYLPFGMGRRACPGASMAHRMVNLTLGSLIQCFEWKRVGVEEIDMTEGKGVTMPKVEPLEAMHERCHLKVAPYLDFDVPSRLSLGHPVWILMCKAIKINSSSTVGRVPPSGNRKFVGDKNPNSSSVGISKSVQDTNQSTTEWPLYKTARFYRRPFSYEFDITDKGLHAVRLHFFPFLSNKANLADALFNVSASNKSLVSNLSFRNITSFPLIKDFLVPIVEIIFSGREVFRIPNLKDNRIHVTSTGSKGPFKGLTFQGNSDFIGISVILGEELAMDKYAYLSGLEIMEFIKEPSTRSVNPPPFPNLKLKMSFAEIVEATKNFEAKLLIEKGGFGESQRPSLQVASESGEIIYIMTWNQRLEICIGAAEGLHYLHTSSDGGIIHRDVKSTNILLDEGYVAKVVDFGLSRSGLLDPAERSIGVKGNFGYLDPEYFKCLQFTEKSDVYLFGVLQQTTVCREPHEESAMDPSLDSSSQTFQHLPSNSFPMEKDFVPMEKDDGSATTSNGVFSQLKIDDGR</sequence>
<keyword evidence="4 13" id="KW-0812">Transmembrane</keyword>
<reference evidence="15 16" key="1">
    <citation type="submission" date="2015-01" db="EMBL/GenBank/DDBJ databases">
        <title>Genome of allotetraploid Gossypium barbadense reveals genomic plasticity and fiber elongation in cotton evolution.</title>
        <authorList>
            <person name="Chen X."/>
            <person name="Liu X."/>
            <person name="Zhao B."/>
            <person name="Zheng H."/>
            <person name="Hu Y."/>
            <person name="Lu G."/>
            <person name="Yang C."/>
            <person name="Chen J."/>
            <person name="Shan C."/>
            <person name="Zhang L."/>
            <person name="Zhou Y."/>
            <person name="Wang L."/>
            <person name="Guo W."/>
            <person name="Bai Y."/>
            <person name="Ruan J."/>
            <person name="Shangguan X."/>
            <person name="Mao Y."/>
            <person name="Jiang J."/>
            <person name="Zhu Y."/>
            <person name="Lei J."/>
            <person name="Kang H."/>
            <person name="Chen S."/>
            <person name="He X."/>
            <person name="Wang R."/>
            <person name="Wang Y."/>
            <person name="Chen J."/>
            <person name="Wang L."/>
            <person name="Yu S."/>
            <person name="Wang B."/>
            <person name="Wei J."/>
            <person name="Song S."/>
            <person name="Lu X."/>
            <person name="Gao Z."/>
            <person name="Gu W."/>
            <person name="Deng X."/>
            <person name="Ma D."/>
            <person name="Wang S."/>
            <person name="Liang W."/>
            <person name="Fang L."/>
            <person name="Cai C."/>
            <person name="Zhu X."/>
            <person name="Zhou B."/>
            <person name="Zhang Y."/>
            <person name="Chen Z."/>
            <person name="Xu S."/>
            <person name="Zhu R."/>
            <person name="Wang S."/>
            <person name="Zhang T."/>
            <person name="Zhao G."/>
        </authorList>
    </citation>
    <scope>NUCLEOTIDE SEQUENCE [LARGE SCALE GENOMIC DNA]</scope>
    <source>
        <strain evidence="16">cv. Xinhai21</strain>
        <tissue evidence="15">Leaf</tissue>
    </source>
</reference>
<accession>A0A2P5Y330</accession>
<organism evidence="15 16">
    <name type="scientific">Gossypium barbadense</name>
    <name type="common">Sea Island cotton</name>
    <name type="synonym">Hibiscus barbadensis</name>
    <dbReference type="NCBI Taxonomy" id="3634"/>
    <lineage>
        <taxon>Eukaryota</taxon>
        <taxon>Viridiplantae</taxon>
        <taxon>Streptophyta</taxon>
        <taxon>Embryophyta</taxon>
        <taxon>Tracheophyta</taxon>
        <taxon>Spermatophyta</taxon>
        <taxon>Magnoliopsida</taxon>
        <taxon>eudicotyledons</taxon>
        <taxon>Gunneridae</taxon>
        <taxon>Pentapetalae</taxon>
        <taxon>rosids</taxon>
        <taxon>malvids</taxon>
        <taxon>Malvales</taxon>
        <taxon>Malvaceae</taxon>
        <taxon>Malvoideae</taxon>
        <taxon>Gossypium</taxon>
    </lineage>
</organism>
<feature type="compositionally biased region" description="Basic and acidic residues" evidence="12">
    <location>
        <begin position="909"/>
        <end position="921"/>
    </location>
</feature>
<dbReference type="Pfam" id="PF07714">
    <property type="entry name" value="PK_Tyr_Ser-Thr"/>
    <property type="match status" value="1"/>
</dbReference>
<dbReference type="PRINTS" id="PR00463">
    <property type="entry name" value="EP450I"/>
</dbReference>
<dbReference type="InterPro" id="IPR020635">
    <property type="entry name" value="Tyr_kinase_cat_dom"/>
</dbReference>
<gene>
    <name evidence="15" type="ORF">GOBAR_AA10619</name>
</gene>
<evidence type="ECO:0000256" key="8">
    <source>
        <dbReference type="ARBA" id="ARBA00023004"/>
    </source>
</evidence>
<evidence type="ECO:0000256" key="9">
    <source>
        <dbReference type="ARBA" id="ARBA00023033"/>
    </source>
</evidence>
<keyword evidence="7" id="KW-0560">Oxidoreductase</keyword>
<dbReference type="InterPro" id="IPR050651">
    <property type="entry name" value="Plant_Cytochrome_P450_Monoox"/>
</dbReference>
<comment type="cofactor">
    <cofactor evidence="11">
        <name>heme</name>
        <dbReference type="ChEBI" id="CHEBI:30413"/>
    </cofactor>
</comment>
<evidence type="ECO:0000259" key="14">
    <source>
        <dbReference type="PROSITE" id="PS50011"/>
    </source>
</evidence>
<dbReference type="GO" id="GO:0020037">
    <property type="term" value="F:heme binding"/>
    <property type="evidence" value="ECO:0007669"/>
    <property type="project" value="InterPro"/>
</dbReference>
<keyword evidence="8 11" id="KW-0408">Iron</keyword>
<evidence type="ECO:0000256" key="10">
    <source>
        <dbReference type="ARBA" id="ARBA00023136"/>
    </source>
</evidence>
<dbReference type="SUPFAM" id="SSF48264">
    <property type="entry name" value="Cytochrome P450"/>
    <property type="match status" value="1"/>
</dbReference>
<protein>
    <recommendedName>
        <fullName evidence="14">Protein kinase domain-containing protein</fullName>
    </recommendedName>
</protein>
<dbReference type="GO" id="GO:0004713">
    <property type="term" value="F:protein tyrosine kinase activity"/>
    <property type="evidence" value="ECO:0007669"/>
    <property type="project" value="InterPro"/>
</dbReference>
<dbReference type="FunFam" id="1.10.630.10:FF:000023">
    <property type="entry name" value="Cytochrome P450 family protein"/>
    <property type="match status" value="1"/>
</dbReference>
<keyword evidence="9" id="KW-0503">Monooxygenase</keyword>
<dbReference type="Gene3D" id="2.60.120.430">
    <property type="entry name" value="Galactose-binding lectin"/>
    <property type="match status" value="1"/>
</dbReference>
<dbReference type="InterPro" id="IPR001128">
    <property type="entry name" value="Cyt_P450"/>
</dbReference>
<dbReference type="PROSITE" id="PS50011">
    <property type="entry name" value="PROTEIN_KINASE_DOM"/>
    <property type="match status" value="1"/>
</dbReference>
<comment type="subcellular location">
    <subcellularLocation>
        <location evidence="1">Membrane</location>
        <topology evidence="1">Single-pass membrane protein</topology>
    </subcellularLocation>
</comment>
<dbReference type="CDD" id="cd20653">
    <property type="entry name" value="CYP81"/>
    <property type="match status" value="1"/>
</dbReference>
<name>A0A2P5Y330_GOSBA</name>
<evidence type="ECO:0000256" key="12">
    <source>
        <dbReference type="SAM" id="MobiDB-lite"/>
    </source>
</evidence>
<proteinExistence type="inferred from homology"/>
<feature type="binding site" description="axial binding residue" evidence="11">
    <location>
        <position position="435"/>
    </location>
    <ligand>
        <name>heme</name>
        <dbReference type="ChEBI" id="CHEBI:30413"/>
    </ligand>
    <ligandPart>
        <name>Fe</name>
        <dbReference type="ChEBI" id="CHEBI:18248"/>
    </ligandPart>
</feature>